<evidence type="ECO:0000256" key="5">
    <source>
        <dbReference type="ARBA" id="ARBA00023136"/>
    </source>
</evidence>
<gene>
    <name evidence="7" type="ORF">C6I21_00610</name>
</gene>
<comment type="caution">
    <text evidence="7">The sequence shown here is derived from an EMBL/GenBank/DDBJ whole genome shotgun (WGS) entry which is preliminary data.</text>
</comment>
<dbReference type="PANTHER" id="PTHR30086">
    <property type="entry name" value="ARGININE EXPORTER PROTEIN ARGO"/>
    <property type="match status" value="1"/>
</dbReference>
<keyword evidence="4 6" id="KW-1133">Transmembrane helix</keyword>
<comment type="subcellular location">
    <subcellularLocation>
        <location evidence="1">Cell membrane</location>
        <topology evidence="1">Multi-pass membrane protein</topology>
    </subcellularLocation>
</comment>
<protein>
    <submittedName>
        <fullName evidence="7">Lysine transporter LysE</fullName>
    </submittedName>
</protein>
<evidence type="ECO:0000313" key="8">
    <source>
        <dbReference type="Proteomes" id="UP000243650"/>
    </source>
</evidence>
<feature type="transmembrane region" description="Helical" evidence="6">
    <location>
        <begin position="35"/>
        <end position="58"/>
    </location>
</feature>
<dbReference type="AlphaFoldDB" id="A0A2P6MLF7"/>
<evidence type="ECO:0000313" key="7">
    <source>
        <dbReference type="EMBL" id="PRO67103.1"/>
    </source>
</evidence>
<dbReference type="Pfam" id="PF01810">
    <property type="entry name" value="LysE"/>
    <property type="match status" value="1"/>
</dbReference>
<dbReference type="OrthoDB" id="7874789at2"/>
<feature type="transmembrane region" description="Helical" evidence="6">
    <location>
        <begin position="6"/>
        <end position="23"/>
    </location>
</feature>
<organism evidence="7 8">
    <name type="scientific">Alkalicoccus urumqiensis</name>
    <name type="common">Bacillus urumqiensis</name>
    <dbReference type="NCBI Taxonomy" id="1548213"/>
    <lineage>
        <taxon>Bacteria</taxon>
        <taxon>Bacillati</taxon>
        <taxon>Bacillota</taxon>
        <taxon>Bacilli</taxon>
        <taxon>Bacillales</taxon>
        <taxon>Bacillaceae</taxon>
        <taxon>Alkalicoccus</taxon>
    </lineage>
</organism>
<accession>A0A2P6MLF7</accession>
<evidence type="ECO:0000256" key="2">
    <source>
        <dbReference type="ARBA" id="ARBA00022475"/>
    </source>
</evidence>
<feature type="transmembrane region" description="Helical" evidence="6">
    <location>
        <begin position="113"/>
        <end position="137"/>
    </location>
</feature>
<keyword evidence="5 6" id="KW-0472">Membrane</keyword>
<evidence type="ECO:0000256" key="3">
    <source>
        <dbReference type="ARBA" id="ARBA00022692"/>
    </source>
</evidence>
<feature type="transmembrane region" description="Helical" evidence="6">
    <location>
        <begin position="181"/>
        <end position="202"/>
    </location>
</feature>
<dbReference type="InterPro" id="IPR001123">
    <property type="entry name" value="LeuE-type"/>
</dbReference>
<proteinExistence type="predicted"/>
<keyword evidence="3 6" id="KW-0812">Transmembrane</keyword>
<sequence>MLYVSWFLLGLALAAPVGPVTIVQISRGLQGGFRAAWLVGVGGMGADLLMMLLVAAGFSRLPDIWWIEPILWAAGGIVLFYLGIDSIRTGRRQLPELSGAETARAGSSLRTGFLLAAANPMNLVFWAGIYGSVLVSIEDRGSAAAAAATACIFLGIIVWDLASAAVIAYSRRFITPRRMQYISISAGLILLGFALAFFWAIFQGFY</sequence>
<dbReference type="GO" id="GO:0005886">
    <property type="term" value="C:plasma membrane"/>
    <property type="evidence" value="ECO:0007669"/>
    <property type="project" value="UniProtKB-SubCell"/>
</dbReference>
<dbReference type="PANTHER" id="PTHR30086:SF6">
    <property type="entry name" value="AMINO ACID EFFLUX PROTEIN YCGF-RELATED"/>
    <property type="match status" value="1"/>
</dbReference>
<feature type="transmembrane region" description="Helical" evidence="6">
    <location>
        <begin position="143"/>
        <end position="169"/>
    </location>
</feature>
<feature type="transmembrane region" description="Helical" evidence="6">
    <location>
        <begin position="64"/>
        <end position="84"/>
    </location>
</feature>
<reference evidence="7 8" key="1">
    <citation type="submission" date="2018-03" db="EMBL/GenBank/DDBJ databases">
        <title>Bacillus urumqiensis sp. nov., a moderately haloalkaliphilic bacterium isolated from a salt lake.</title>
        <authorList>
            <person name="Zhao B."/>
            <person name="Liao Z."/>
        </authorList>
    </citation>
    <scope>NUCLEOTIDE SEQUENCE [LARGE SCALE GENOMIC DNA]</scope>
    <source>
        <strain evidence="7 8">BZ-SZ-XJ18</strain>
    </source>
</reference>
<keyword evidence="2" id="KW-1003">Cell membrane</keyword>
<evidence type="ECO:0000256" key="6">
    <source>
        <dbReference type="SAM" id="Phobius"/>
    </source>
</evidence>
<name>A0A2P6MLF7_ALKUR</name>
<evidence type="ECO:0000256" key="4">
    <source>
        <dbReference type="ARBA" id="ARBA00022989"/>
    </source>
</evidence>
<dbReference type="EMBL" id="PVNS01000001">
    <property type="protein sequence ID" value="PRO67103.1"/>
    <property type="molecule type" value="Genomic_DNA"/>
</dbReference>
<dbReference type="GO" id="GO:0015171">
    <property type="term" value="F:amino acid transmembrane transporter activity"/>
    <property type="evidence" value="ECO:0007669"/>
    <property type="project" value="TreeGrafter"/>
</dbReference>
<dbReference type="RefSeq" id="WP_105957489.1">
    <property type="nucleotide sequence ID" value="NZ_PVNS01000001.1"/>
</dbReference>
<keyword evidence="8" id="KW-1185">Reference proteome</keyword>
<dbReference type="Proteomes" id="UP000243650">
    <property type="component" value="Unassembled WGS sequence"/>
</dbReference>
<evidence type="ECO:0000256" key="1">
    <source>
        <dbReference type="ARBA" id="ARBA00004651"/>
    </source>
</evidence>